<keyword evidence="2" id="KW-0677">Repeat</keyword>
<dbReference type="Proteomes" id="UP001147695">
    <property type="component" value="Unassembled WGS sequence"/>
</dbReference>
<organism evidence="5 6">
    <name type="scientific">Penicillium brevicompactum</name>
    <dbReference type="NCBI Taxonomy" id="5074"/>
    <lineage>
        <taxon>Eukaryota</taxon>
        <taxon>Fungi</taxon>
        <taxon>Dikarya</taxon>
        <taxon>Ascomycota</taxon>
        <taxon>Pezizomycotina</taxon>
        <taxon>Eurotiomycetes</taxon>
        <taxon>Eurotiomycetidae</taxon>
        <taxon>Eurotiales</taxon>
        <taxon>Aspergillaceae</taxon>
        <taxon>Penicillium</taxon>
    </lineage>
</organism>
<name>A0A9W9R3K6_PENBR</name>
<comment type="caution">
    <text evidence="5">The sequence shown here is derived from an EMBL/GenBank/DDBJ whole genome shotgun (WGS) entry which is preliminary data.</text>
</comment>
<evidence type="ECO:0000256" key="3">
    <source>
        <dbReference type="PROSITE-ProRule" id="PRU00235"/>
    </source>
</evidence>
<dbReference type="PROSITE" id="PS00626">
    <property type="entry name" value="RCC1_2"/>
    <property type="match status" value="1"/>
</dbReference>
<reference evidence="5" key="1">
    <citation type="submission" date="2022-12" db="EMBL/GenBank/DDBJ databases">
        <authorList>
            <person name="Petersen C."/>
        </authorList>
    </citation>
    <scope>NUCLEOTIDE SEQUENCE</scope>
    <source>
        <strain evidence="5">IBT 35673</strain>
    </source>
</reference>
<dbReference type="AlphaFoldDB" id="A0A9W9R3K6"/>
<dbReference type="GO" id="GO:0005737">
    <property type="term" value="C:cytoplasm"/>
    <property type="evidence" value="ECO:0007669"/>
    <property type="project" value="TreeGrafter"/>
</dbReference>
<evidence type="ECO:0000313" key="5">
    <source>
        <dbReference type="EMBL" id="KAJ5352956.1"/>
    </source>
</evidence>
<dbReference type="InterPro" id="IPR051553">
    <property type="entry name" value="Ran_GTPase-activating"/>
</dbReference>
<dbReference type="PANTHER" id="PTHR45982:SF5">
    <property type="entry name" value="RCC DOMAIN-CONTAINING PROTEIN ATS1"/>
    <property type="match status" value="1"/>
</dbReference>
<evidence type="ECO:0000256" key="2">
    <source>
        <dbReference type="ARBA" id="ARBA00022737"/>
    </source>
</evidence>
<feature type="repeat" description="RCC1" evidence="3">
    <location>
        <begin position="1"/>
        <end position="63"/>
    </location>
</feature>
<feature type="repeat" description="RCC1" evidence="3">
    <location>
        <begin position="179"/>
        <end position="236"/>
    </location>
</feature>
<feature type="repeat" description="RCC1" evidence="3">
    <location>
        <begin position="291"/>
        <end position="328"/>
    </location>
</feature>
<reference evidence="5" key="2">
    <citation type="journal article" date="2023" name="IMA Fungus">
        <title>Comparative genomic study of the Penicillium genus elucidates a diverse pangenome and 15 lateral gene transfer events.</title>
        <authorList>
            <person name="Petersen C."/>
            <person name="Sorensen T."/>
            <person name="Nielsen M.R."/>
            <person name="Sondergaard T.E."/>
            <person name="Sorensen J.L."/>
            <person name="Fitzpatrick D.A."/>
            <person name="Frisvad J.C."/>
            <person name="Nielsen K.L."/>
        </authorList>
    </citation>
    <scope>NUCLEOTIDE SEQUENCE</scope>
    <source>
        <strain evidence="5">IBT 35673</strain>
    </source>
</reference>
<dbReference type="PANTHER" id="PTHR45982">
    <property type="entry name" value="REGULATOR OF CHROMOSOME CONDENSATION"/>
    <property type="match status" value="1"/>
</dbReference>
<dbReference type="PROSITE" id="PS50012">
    <property type="entry name" value="RCC1_3"/>
    <property type="match status" value="4"/>
</dbReference>
<dbReference type="Pfam" id="PF25390">
    <property type="entry name" value="WD40_RLD"/>
    <property type="match status" value="1"/>
</dbReference>
<proteinExistence type="predicted"/>
<protein>
    <recommendedName>
        <fullName evidence="4">RCC1-like domain-containing protein</fullName>
    </recommendedName>
</protein>
<dbReference type="PRINTS" id="PR00633">
    <property type="entry name" value="RCCNDNSATION"/>
</dbReference>
<feature type="repeat" description="RCC1" evidence="3">
    <location>
        <begin position="126"/>
        <end position="178"/>
    </location>
</feature>
<evidence type="ECO:0000259" key="4">
    <source>
        <dbReference type="Pfam" id="PF25390"/>
    </source>
</evidence>
<gene>
    <name evidence="5" type="ORF">N7452_001930</name>
</gene>
<dbReference type="InterPro" id="IPR058923">
    <property type="entry name" value="RCC1-like_dom"/>
</dbReference>
<evidence type="ECO:0000313" key="6">
    <source>
        <dbReference type="Proteomes" id="UP001147695"/>
    </source>
</evidence>
<sequence>MRLFAFGSNGSGQLGIGHQEDVSEPTQCLFTTHPESKTPTEHLNEEIKTIAAGGNHTLLLTKSGNVYATGANQDGRCGPLSSPTTNPENVFNRLALSGGSGPVTSFTHVSATWEGTILVAPESDADRVYVLGTNTKGELGVVEPLIADGACIPDFPPPGTRVTALASGMAHSVAVLSNGDVWGWGAARKGQLGSENVVKTTAPVRIHVPFFAEEVVCGREFSVVSGGGQFVVLGDKGNRWGVMQVPECFRVPGEASESSGLIRYKYSGIRASWHGVYVHAAGSGGSGSEVASLVAWGRNDRGQIPPSTLPVPAMLAVGSEHAVALLEDGRVAACGWGEHGNCGSDLDALRNVADRVNIISLPETVDGKVVGVGAGCATSWMIVD</sequence>
<evidence type="ECO:0000256" key="1">
    <source>
        <dbReference type="ARBA" id="ARBA00022658"/>
    </source>
</evidence>
<accession>A0A9W9R3K6</accession>
<feature type="domain" description="RCC1-like" evidence="4">
    <location>
        <begin position="3"/>
        <end position="379"/>
    </location>
</feature>
<dbReference type="InterPro" id="IPR000408">
    <property type="entry name" value="Reg_chr_condens"/>
</dbReference>
<dbReference type="Gene3D" id="2.130.10.30">
    <property type="entry name" value="Regulator of chromosome condensation 1/beta-lactamase-inhibitor protein II"/>
    <property type="match status" value="2"/>
</dbReference>
<dbReference type="InterPro" id="IPR009091">
    <property type="entry name" value="RCC1/BLIP-II"/>
</dbReference>
<keyword evidence="1" id="KW-0344">Guanine-nucleotide releasing factor</keyword>
<dbReference type="GO" id="GO:0005085">
    <property type="term" value="F:guanyl-nucleotide exchange factor activity"/>
    <property type="evidence" value="ECO:0007669"/>
    <property type="project" value="TreeGrafter"/>
</dbReference>
<dbReference type="EMBL" id="JAPZBQ010000001">
    <property type="protein sequence ID" value="KAJ5352956.1"/>
    <property type="molecule type" value="Genomic_DNA"/>
</dbReference>
<dbReference type="SUPFAM" id="SSF50985">
    <property type="entry name" value="RCC1/BLIP-II"/>
    <property type="match status" value="1"/>
</dbReference>